<evidence type="ECO:0000313" key="2">
    <source>
        <dbReference type="EMBL" id="GLS91541.1"/>
    </source>
</evidence>
<keyword evidence="2" id="KW-0067">ATP-binding</keyword>
<dbReference type="GO" id="GO:0005524">
    <property type="term" value="F:ATP binding"/>
    <property type="evidence" value="ECO:0007669"/>
    <property type="project" value="UniProtKB-KW"/>
</dbReference>
<gene>
    <name evidence="2" type="ORF">GCM10007916_26100</name>
</gene>
<keyword evidence="1" id="KW-0175">Coiled coil</keyword>
<organism evidence="2 3">
    <name type="scientific">Psychromonas marina</name>
    <dbReference type="NCBI Taxonomy" id="88364"/>
    <lineage>
        <taxon>Bacteria</taxon>
        <taxon>Pseudomonadati</taxon>
        <taxon>Pseudomonadota</taxon>
        <taxon>Gammaproteobacteria</taxon>
        <taxon>Alteromonadales</taxon>
        <taxon>Psychromonadaceae</taxon>
        <taxon>Psychromonas</taxon>
    </lineage>
</organism>
<dbReference type="Proteomes" id="UP001157353">
    <property type="component" value="Unassembled WGS sequence"/>
</dbReference>
<reference evidence="3" key="1">
    <citation type="journal article" date="2019" name="Int. J. Syst. Evol. Microbiol.">
        <title>The Global Catalogue of Microorganisms (GCM) 10K type strain sequencing project: providing services to taxonomists for standard genome sequencing and annotation.</title>
        <authorList>
            <consortium name="The Broad Institute Genomics Platform"/>
            <consortium name="The Broad Institute Genome Sequencing Center for Infectious Disease"/>
            <person name="Wu L."/>
            <person name="Ma J."/>
        </authorList>
    </citation>
    <scope>NUCLEOTIDE SEQUENCE [LARGE SCALE GENOMIC DNA]</scope>
    <source>
        <strain evidence="3">NBRC 103166</strain>
    </source>
</reference>
<keyword evidence="2" id="KW-0547">Nucleotide-binding</keyword>
<feature type="coiled-coil region" evidence="1">
    <location>
        <begin position="422"/>
        <end position="463"/>
    </location>
</feature>
<dbReference type="RefSeq" id="WP_284204653.1">
    <property type="nucleotide sequence ID" value="NZ_BSPQ01000013.1"/>
</dbReference>
<dbReference type="InterPro" id="IPR021979">
    <property type="entry name" value="DUF3584"/>
</dbReference>
<evidence type="ECO:0000313" key="3">
    <source>
        <dbReference type="Proteomes" id="UP001157353"/>
    </source>
</evidence>
<protein>
    <submittedName>
        <fullName evidence="2">ATP-binding protein</fullName>
    </submittedName>
</protein>
<evidence type="ECO:0000256" key="1">
    <source>
        <dbReference type="SAM" id="Coils"/>
    </source>
</evidence>
<dbReference type="Pfam" id="PF12128">
    <property type="entry name" value="DUF3584"/>
    <property type="match status" value="1"/>
</dbReference>
<feature type="coiled-coil region" evidence="1">
    <location>
        <begin position="633"/>
        <end position="710"/>
    </location>
</feature>
<proteinExistence type="predicted"/>
<sequence length="1231" mass="141779">MAHQAYQLLRIILIDSFWKKQVNELDLTGHTQLEGTNGAGKTSLMRLLPLFYGMRPSDIVSKVDQAKNFADYYLPRDTSLLVYEYQRPYGQKCIVLASCSDGRGVHYKFIEGAYESHHFIDDKKRLTIKEIESNYRREGAFCSSYLGVDKYRQVIQNLRSGRKIKDIRQLQMRFSFSDSSAPHIDKVVNGTIEKNLDFDAVKKMLVEIASDHLARNNIDEKEKISLNKEDISHWLADIQASRAIQKVADKIALWQTDFTSLDSLLNKLQHLHFEMVAHQKVLQVKQQNYQTQKSTTITELDSLETQLKDSSAIFSKDISKLAAQIEADQSRIDLLDEDKMNYEDNDAASFQLQADQAPRIQQQLNEVNEIIAAFEGNISKIQSKFEKLISQVKQQKMVDVSANKEQRFSIKESASVQLSVIAENQQAQLASLNEQLNATDLKLNMHKQALENEVQQVQQQQRNPSIEPELLSALEENQSSLGETHETHSLILGQQNELNSKLSVLESQRLQLLEKHQKEGRSLDKLKQQIHDVECQLRPPEGSLQHFLSHQPDASTWKDNIGRLLSTDLLNRTDLAPTWCGESTNMYGLQVDLLQLQESDLQLSEDQLREKAQLLDEKVLQITTNITTLEEQIKIANKDIQALGLTIAEAQQRCKQNELKLEQLKTQQVHLQDKKARAIKVQQLAFEEQLKKLNSQQKDNRLKIEAFQEQQQSERLALHNMMLEQRMVVESDRDIQLEELDNQLQKIEQSASERLRDYKKQHSTALNELDPDGEVDKRTQQRIELEKALDECAILSRKAREYAQFMNERYLHRDKLVEVNQNREIEKRGFENSLEDLKSEKGNAISNNQKSLKKLNTQLRSTAELLTQLSDSQHLCEKSGISVLESENEPNNEADLTVSFCFDWLKQFEVVEKRLAGQLQRFNETFKKNHASSELFENWQKLIADNDNFQGARNLFKYRDPITDLLSSAEQKQKNTYQLVTVNANMINEFYQHIENFGRRIKSIGKQLSKNVTALAHFEALADINVYTVMKQEELEYWGPLQQFAKLFEQHRDDLREGMGDIPDDLVYAMQKLSTYLPSDGFVLAHHNLFDIEFSISEKGQLKYARNARQLKKISSTGLSYLAMLSLYAGILGMLRGETQSPSTIILPVDELGELAAENIDLLLKMFSDNHIRMLSASPSTDRHILSLYHRHYKIKDNKIFHAQIPQSRIDELLAKRKQLQQSAQAETNNV</sequence>
<comment type="caution">
    <text evidence="2">The sequence shown here is derived from an EMBL/GenBank/DDBJ whole genome shotgun (WGS) entry which is preliminary data.</text>
</comment>
<keyword evidence="3" id="KW-1185">Reference proteome</keyword>
<name>A0ABQ6E2A7_9GAMM</name>
<dbReference type="EMBL" id="BSPQ01000013">
    <property type="protein sequence ID" value="GLS91541.1"/>
    <property type="molecule type" value="Genomic_DNA"/>
</dbReference>
<accession>A0ABQ6E2A7</accession>